<dbReference type="OrthoDB" id="4895378at2759"/>
<comment type="caution">
    <text evidence="2">The sequence shown here is derived from an EMBL/GenBank/DDBJ whole genome shotgun (WGS) entry which is preliminary data.</text>
</comment>
<proteinExistence type="predicted"/>
<dbReference type="KEGG" id="tatv:25782784"/>
<reference evidence="2 3" key="1">
    <citation type="journal article" date="2011" name="Genome Biol.">
        <title>Comparative genome sequence analysis underscores mycoparasitism as the ancestral life style of Trichoderma.</title>
        <authorList>
            <person name="Kubicek C.P."/>
            <person name="Herrera-Estrella A."/>
            <person name="Seidl-Seiboth V."/>
            <person name="Martinez D.A."/>
            <person name="Druzhinina I.S."/>
            <person name="Thon M."/>
            <person name="Zeilinger S."/>
            <person name="Casas-Flores S."/>
            <person name="Horwitz B.A."/>
            <person name="Mukherjee P.K."/>
            <person name="Mukherjee M."/>
            <person name="Kredics L."/>
            <person name="Alcaraz L.D."/>
            <person name="Aerts A."/>
            <person name="Antal Z."/>
            <person name="Atanasova L."/>
            <person name="Cervantes-Badillo M.G."/>
            <person name="Challacombe J."/>
            <person name="Chertkov O."/>
            <person name="McCluskey K."/>
            <person name="Coulpier F."/>
            <person name="Deshpande N."/>
            <person name="von Doehren H."/>
            <person name="Ebbole D.J."/>
            <person name="Esquivel-Naranjo E.U."/>
            <person name="Fekete E."/>
            <person name="Flipphi M."/>
            <person name="Glaser F."/>
            <person name="Gomez-Rodriguez E.Y."/>
            <person name="Gruber S."/>
            <person name="Han C."/>
            <person name="Henrissat B."/>
            <person name="Hermosa R."/>
            <person name="Hernandez-Onate M."/>
            <person name="Karaffa L."/>
            <person name="Kosti I."/>
            <person name="Le Crom S."/>
            <person name="Lindquist E."/>
            <person name="Lucas S."/>
            <person name="Luebeck M."/>
            <person name="Luebeck P.S."/>
            <person name="Margeot A."/>
            <person name="Metz B."/>
            <person name="Misra M."/>
            <person name="Nevalainen H."/>
            <person name="Omann M."/>
            <person name="Packer N."/>
            <person name="Perrone G."/>
            <person name="Uresti-Rivera E.E."/>
            <person name="Salamov A."/>
            <person name="Schmoll M."/>
            <person name="Seiboth B."/>
            <person name="Shapiro H."/>
            <person name="Sukno S."/>
            <person name="Tamayo-Ramos J.A."/>
            <person name="Tisch D."/>
            <person name="Wiest A."/>
            <person name="Wilkinson H.H."/>
            <person name="Zhang M."/>
            <person name="Coutinho P.M."/>
            <person name="Kenerley C.M."/>
            <person name="Monte E."/>
            <person name="Baker S.E."/>
            <person name="Grigoriev I.V."/>
        </authorList>
    </citation>
    <scope>NUCLEOTIDE SEQUENCE [LARGE SCALE GENOMIC DNA]</scope>
    <source>
        <strain evidence="3">ATCC 20476 / IMI 206040</strain>
    </source>
</reference>
<evidence type="ECO:0000313" key="2">
    <source>
        <dbReference type="EMBL" id="EHK44049.1"/>
    </source>
</evidence>
<organism evidence="2 3">
    <name type="scientific">Hypocrea atroviridis (strain ATCC 20476 / IMI 206040)</name>
    <name type="common">Trichoderma atroviride</name>
    <dbReference type="NCBI Taxonomy" id="452589"/>
    <lineage>
        <taxon>Eukaryota</taxon>
        <taxon>Fungi</taxon>
        <taxon>Dikarya</taxon>
        <taxon>Ascomycota</taxon>
        <taxon>Pezizomycotina</taxon>
        <taxon>Sordariomycetes</taxon>
        <taxon>Hypocreomycetidae</taxon>
        <taxon>Hypocreales</taxon>
        <taxon>Hypocreaceae</taxon>
        <taxon>Trichoderma</taxon>
    </lineage>
</organism>
<evidence type="ECO:0000256" key="1">
    <source>
        <dbReference type="SAM" id="SignalP"/>
    </source>
</evidence>
<dbReference type="Proteomes" id="UP000005426">
    <property type="component" value="Unassembled WGS sequence"/>
</dbReference>
<keyword evidence="1" id="KW-0732">Signal</keyword>
<dbReference type="AlphaFoldDB" id="G9P003"/>
<dbReference type="HOGENOM" id="CLU_1586704_0_0_1"/>
<evidence type="ECO:0000313" key="3">
    <source>
        <dbReference type="Proteomes" id="UP000005426"/>
    </source>
</evidence>
<name>G9P003_HYPAI</name>
<protein>
    <submittedName>
        <fullName evidence="2">Uncharacterized protein</fullName>
    </submittedName>
</protein>
<dbReference type="EMBL" id="ABDG02000025">
    <property type="protein sequence ID" value="EHK44049.1"/>
    <property type="molecule type" value="Genomic_DNA"/>
</dbReference>
<feature type="signal peptide" evidence="1">
    <location>
        <begin position="1"/>
        <end position="20"/>
    </location>
</feature>
<dbReference type="GeneID" id="25782784"/>
<sequence length="168" mass="18420">MPQLFIVSWLFLLSIQNSTFKRTTNVCSMAATKTPQESLLELWESIPNDLRPSGPCSFDALSRSVKSLVGKAQIGSQCGHKDELANALGDIQTANGSWPEILELARRHAWRSSKKGLRGDMPAPFTGTALGYRRWKPQIKSWAIVNESAPGNVVAAAVLRNTSGRAKR</sequence>
<accession>G9P003</accession>
<keyword evidence="3" id="KW-1185">Reference proteome</keyword>
<feature type="chain" id="PRO_5003524795" evidence="1">
    <location>
        <begin position="21"/>
        <end position="168"/>
    </location>
</feature>
<gene>
    <name evidence="2" type="ORF">TRIATDRAFT_309440</name>
</gene>